<keyword evidence="1" id="KW-1133">Transmembrane helix</keyword>
<keyword evidence="1" id="KW-0472">Membrane</keyword>
<name>A0A1A8WK46_PLAOA</name>
<dbReference type="EMBL" id="FLQU01001249">
    <property type="protein sequence ID" value="SBS92218.1"/>
    <property type="molecule type" value="Genomic_DNA"/>
</dbReference>
<evidence type="ECO:0000256" key="1">
    <source>
        <dbReference type="SAM" id="Phobius"/>
    </source>
</evidence>
<proteinExistence type="predicted"/>
<gene>
    <name evidence="2" type="ORF">POVCU2_0072830</name>
</gene>
<feature type="transmembrane region" description="Helical" evidence="1">
    <location>
        <begin position="279"/>
        <end position="300"/>
    </location>
</feature>
<evidence type="ECO:0000313" key="3">
    <source>
        <dbReference type="Proteomes" id="UP000078560"/>
    </source>
</evidence>
<dbReference type="AlphaFoldDB" id="A0A1A8WK46"/>
<reference evidence="3" key="1">
    <citation type="submission" date="2016-05" db="EMBL/GenBank/DDBJ databases">
        <authorList>
            <person name="Naeem Raeece"/>
        </authorList>
    </citation>
    <scope>NUCLEOTIDE SEQUENCE [LARGE SCALE GENOMIC DNA]</scope>
</reference>
<organism evidence="2 3">
    <name type="scientific">Plasmodium ovale curtisi</name>
    <dbReference type="NCBI Taxonomy" id="864141"/>
    <lineage>
        <taxon>Eukaryota</taxon>
        <taxon>Sar</taxon>
        <taxon>Alveolata</taxon>
        <taxon>Apicomplexa</taxon>
        <taxon>Aconoidasida</taxon>
        <taxon>Haemosporida</taxon>
        <taxon>Plasmodiidae</taxon>
        <taxon>Plasmodium</taxon>
        <taxon>Plasmodium (Plasmodium)</taxon>
    </lineage>
</organism>
<dbReference type="Proteomes" id="UP000078560">
    <property type="component" value="Unassembled WGS sequence"/>
</dbReference>
<protein>
    <submittedName>
        <fullName evidence="2">PIR Superfamily Protein</fullName>
    </submittedName>
</protein>
<keyword evidence="1" id="KW-0812">Transmembrane</keyword>
<accession>A0A1A8WK46</accession>
<sequence>MSYLIDDFKYADYENESSILNKLIFSKIYKKFNDYNKESTGLQKCGEIKGKLSVPYNDEVLTLHFCSILYNILANVKKLQNDLYDEITNDDNILCISLKYWLYEQVGIRDQKVSNIDILFQSWKDNLETKIGKKLSDSCKIYELDWKDMNKLRKIYSFALIYYSNLGTFKKNHHIKCKLFDYLGKGLKAYYESLIECSNEKKGDNFCKELNEFKKIYKLDNIYWKNTTFSTGYVYNEQSTDNCPLDIESVQNPLRIKYQEENNIIYLSDQSMDLLNSSIISASSALGTTVGLSAFLFYLYKYTSLGSLFRTRMQKDNIMFDHMDTEGHTFKLPTSEIARTNLENGNYSISYYSLNNS</sequence>
<evidence type="ECO:0000313" key="2">
    <source>
        <dbReference type="EMBL" id="SBS92218.1"/>
    </source>
</evidence>